<reference evidence="2 3" key="1">
    <citation type="submission" date="2018-02" db="EMBL/GenBank/DDBJ databases">
        <title>The genomes of Aspergillus section Nigri reveals drivers in fungal speciation.</title>
        <authorList>
            <consortium name="DOE Joint Genome Institute"/>
            <person name="Vesth T.C."/>
            <person name="Nybo J."/>
            <person name="Theobald S."/>
            <person name="Brandl J."/>
            <person name="Frisvad J.C."/>
            <person name="Nielsen K.F."/>
            <person name="Lyhne E.K."/>
            <person name="Kogle M.E."/>
            <person name="Kuo A."/>
            <person name="Riley R."/>
            <person name="Clum A."/>
            <person name="Nolan M."/>
            <person name="Lipzen A."/>
            <person name="Salamov A."/>
            <person name="Henrissat B."/>
            <person name="Wiebenga A."/>
            <person name="De vries R.P."/>
            <person name="Grigoriev I.V."/>
            <person name="Mortensen U.H."/>
            <person name="Andersen M.R."/>
            <person name="Baker S.E."/>
        </authorList>
    </citation>
    <scope>NUCLEOTIDE SEQUENCE [LARGE SCALE GENOMIC DNA]</scope>
    <source>
        <strain evidence="2 3">CBS 121593</strain>
    </source>
</reference>
<keyword evidence="3" id="KW-1185">Reference proteome</keyword>
<dbReference type="RefSeq" id="XP_025578577.1">
    <property type="nucleotide sequence ID" value="XM_025715442.1"/>
</dbReference>
<dbReference type="Proteomes" id="UP000249402">
    <property type="component" value="Unassembled WGS sequence"/>
</dbReference>
<organism evidence="2 3">
    <name type="scientific">Aspergillus ibericus CBS 121593</name>
    <dbReference type="NCBI Taxonomy" id="1448316"/>
    <lineage>
        <taxon>Eukaryota</taxon>
        <taxon>Fungi</taxon>
        <taxon>Dikarya</taxon>
        <taxon>Ascomycota</taxon>
        <taxon>Pezizomycotina</taxon>
        <taxon>Eurotiomycetes</taxon>
        <taxon>Eurotiomycetidae</taxon>
        <taxon>Eurotiales</taxon>
        <taxon>Aspergillaceae</taxon>
        <taxon>Aspergillus</taxon>
        <taxon>Aspergillus subgen. Circumdati</taxon>
    </lineage>
</organism>
<name>A0A395H999_9EURO</name>
<dbReference type="SUPFAM" id="SSF56112">
    <property type="entry name" value="Protein kinase-like (PK-like)"/>
    <property type="match status" value="1"/>
</dbReference>
<evidence type="ECO:0000259" key="1">
    <source>
        <dbReference type="PROSITE" id="PS50011"/>
    </source>
</evidence>
<evidence type="ECO:0000313" key="3">
    <source>
        <dbReference type="Proteomes" id="UP000249402"/>
    </source>
</evidence>
<dbReference type="STRING" id="1448316.A0A395H999"/>
<dbReference type="InterPro" id="IPR000719">
    <property type="entry name" value="Prot_kinase_dom"/>
</dbReference>
<evidence type="ECO:0000313" key="2">
    <source>
        <dbReference type="EMBL" id="RAL04250.1"/>
    </source>
</evidence>
<accession>A0A395H999</accession>
<dbReference type="OrthoDB" id="4185642at2759"/>
<dbReference type="VEuPathDB" id="FungiDB:BO80DRAFT_348039"/>
<protein>
    <recommendedName>
        <fullName evidence="1">Protein kinase domain-containing protein</fullName>
    </recommendedName>
</protein>
<dbReference type="EMBL" id="KZ824425">
    <property type="protein sequence ID" value="RAL04250.1"/>
    <property type="molecule type" value="Genomic_DNA"/>
</dbReference>
<sequence length="224" mass="26213">MEFDDVQPSEIAFQKKLFSSRFSVIFLVVVRNVTCVMKVVSQLGPGPYYEPDDRELDIHVMESTAYHRLKAAGVCDRGLVPDFFGSMRKFDPAPYQPHLKMFMEDEYPPSAIFLEYIPNLEMITIHNYTPQRMENLIRSIKEIHKAFVLHHDPKPRNMMVVKDDPERVIWLDFDRARTFDGDLVTDAQRQLLDEELEMVTCLQQLLEADCKKGRLEEAYILYCT</sequence>
<gene>
    <name evidence="2" type="ORF">BO80DRAFT_348039</name>
</gene>
<dbReference type="GO" id="GO:0004672">
    <property type="term" value="F:protein kinase activity"/>
    <property type="evidence" value="ECO:0007669"/>
    <property type="project" value="InterPro"/>
</dbReference>
<proteinExistence type="predicted"/>
<dbReference type="InterPro" id="IPR011009">
    <property type="entry name" value="Kinase-like_dom_sf"/>
</dbReference>
<dbReference type="Gene3D" id="1.10.510.10">
    <property type="entry name" value="Transferase(Phosphotransferase) domain 1"/>
    <property type="match status" value="1"/>
</dbReference>
<feature type="domain" description="Protein kinase" evidence="1">
    <location>
        <begin position="11"/>
        <end position="224"/>
    </location>
</feature>
<dbReference type="AlphaFoldDB" id="A0A395H999"/>
<dbReference type="PROSITE" id="PS50011">
    <property type="entry name" value="PROTEIN_KINASE_DOM"/>
    <property type="match status" value="1"/>
</dbReference>
<dbReference type="GO" id="GO:0005524">
    <property type="term" value="F:ATP binding"/>
    <property type="evidence" value="ECO:0007669"/>
    <property type="project" value="InterPro"/>
</dbReference>
<dbReference type="GeneID" id="37220307"/>